<dbReference type="InterPro" id="IPR036318">
    <property type="entry name" value="FAD-bd_PCMH-like_sf"/>
</dbReference>
<dbReference type="EMBL" id="JABBNB010000008">
    <property type="protein sequence ID" value="NMO01589.1"/>
    <property type="molecule type" value="Genomic_DNA"/>
</dbReference>
<keyword evidence="3" id="KW-0560">Oxidoreductase</keyword>
<dbReference type="GO" id="GO:0071949">
    <property type="term" value="F:FAD binding"/>
    <property type="evidence" value="ECO:0007669"/>
    <property type="project" value="InterPro"/>
</dbReference>
<dbReference type="InterPro" id="IPR016171">
    <property type="entry name" value="Vanillyl_alc_oxidase_C-sub2"/>
</dbReference>
<feature type="domain" description="FAD-binding PCMH-type" evidence="5">
    <location>
        <begin position="20"/>
        <end position="188"/>
    </location>
</feature>
<dbReference type="NCBIfam" id="TIGR01679">
    <property type="entry name" value="bact_FAD_ox"/>
    <property type="match status" value="1"/>
</dbReference>
<keyword evidence="7" id="KW-1185">Reference proteome</keyword>
<dbReference type="InterPro" id="IPR016169">
    <property type="entry name" value="FAD-bd_PCMH_sub2"/>
</dbReference>
<evidence type="ECO:0000313" key="6">
    <source>
        <dbReference type="EMBL" id="NMO01589.1"/>
    </source>
</evidence>
<keyword evidence="2" id="KW-0274">FAD</keyword>
<protein>
    <submittedName>
        <fullName evidence="6">FAD-binding protein</fullName>
    </submittedName>
</protein>
<dbReference type="Gene3D" id="3.30.465.10">
    <property type="match status" value="1"/>
</dbReference>
<dbReference type="InterPro" id="IPR016166">
    <property type="entry name" value="FAD-bd_PCMH"/>
</dbReference>
<sequence length="443" mass="47792">MTSRDSAGTTGRWRNWGATATADPVSVRRPRSHADVAQLIVDARSHGLAVKPIGAGHSFSPIAVAPGVQVTSENLRGLRTVDVDAARVTVGAGTHLYEMPKLLAPHGLAMPNLGDIDKQTLAGATSTGTHGTGKAFGGISTQIVGATLVDGTGTVRQIDSADPDLKAVALGLGALGIVTEVTLQLVPAFTLTAVEAPGHVEEVLEAFGDNVAHHDHYEFYWFPHTECTLTKTNTRGPADAASSGPGKVRRYIDDELLSNGMFGALCAIGARWPRVVPAFNQIAGRALSARTMTDVSTSVFTSQRSVRFREMEYAIPLDAVPAALREVRSMIERRGYRVSFPIEVRAAAADDLMLSTASGRVSGYIAVHRYSGDSRADAQAYFDDVEAIMVGHEGRPHWGKMHTRDADYLRGVYPRFDEFLAVRERFDPDRVFTNPYLERVLGR</sequence>
<evidence type="ECO:0000256" key="1">
    <source>
        <dbReference type="ARBA" id="ARBA00022630"/>
    </source>
</evidence>
<evidence type="ECO:0000259" key="5">
    <source>
        <dbReference type="PROSITE" id="PS51387"/>
    </source>
</evidence>
<comment type="caution">
    <text evidence="6">The sequence shown here is derived from an EMBL/GenBank/DDBJ whole genome shotgun (WGS) entry which is preliminary data.</text>
</comment>
<dbReference type="Pfam" id="PF01565">
    <property type="entry name" value="FAD_binding_4"/>
    <property type="match status" value="1"/>
</dbReference>
<dbReference type="GO" id="GO:0080049">
    <property type="term" value="F:L-gulono-1,4-lactone dehydrogenase activity"/>
    <property type="evidence" value="ECO:0007669"/>
    <property type="project" value="TreeGrafter"/>
</dbReference>
<dbReference type="SUPFAM" id="SSF56176">
    <property type="entry name" value="FAD-binding/transporter-associated domain-like"/>
    <property type="match status" value="1"/>
</dbReference>
<proteinExistence type="predicted"/>
<evidence type="ECO:0000256" key="3">
    <source>
        <dbReference type="ARBA" id="ARBA00023002"/>
    </source>
</evidence>
<dbReference type="Gene3D" id="3.30.43.10">
    <property type="entry name" value="Uridine Diphospho-n-acetylenolpyruvylglucosamine Reductase, domain 2"/>
    <property type="match status" value="1"/>
</dbReference>
<accession>A0A848KTT4</accession>
<evidence type="ECO:0000256" key="4">
    <source>
        <dbReference type="SAM" id="MobiDB-lite"/>
    </source>
</evidence>
<dbReference type="InterPro" id="IPR007173">
    <property type="entry name" value="ALO_C"/>
</dbReference>
<gene>
    <name evidence="6" type="ORF">HH308_10230</name>
</gene>
<dbReference type="PANTHER" id="PTHR43762">
    <property type="entry name" value="L-GULONOLACTONE OXIDASE"/>
    <property type="match status" value="1"/>
</dbReference>
<dbReference type="InterPro" id="IPR010031">
    <property type="entry name" value="FAD_lactone_oxidase-like"/>
</dbReference>
<dbReference type="PIRSF" id="PIRSF000136">
    <property type="entry name" value="LGO_GLO"/>
    <property type="match status" value="1"/>
</dbReference>
<dbReference type="SUPFAM" id="SSF55103">
    <property type="entry name" value="FAD-linked oxidases, C-terminal domain"/>
    <property type="match status" value="1"/>
</dbReference>
<dbReference type="GO" id="GO:0016020">
    <property type="term" value="C:membrane"/>
    <property type="evidence" value="ECO:0007669"/>
    <property type="project" value="InterPro"/>
</dbReference>
<dbReference type="RefSeq" id="WP_170194084.1">
    <property type="nucleotide sequence ID" value="NZ_JABBNB010000008.1"/>
</dbReference>
<dbReference type="Gene3D" id="3.30.70.2520">
    <property type="match status" value="1"/>
</dbReference>
<feature type="region of interest" description="Disordered" evidence="4">
    <location>
        <begin position="1"/>
        <end position="31"/>
    </location>
</feature>
<dbReference type="Proteomes" id="UP000550729">
    <property type="component" value="Unassembled WGS sequence"/>
</dbReference>
<dbReference type="InterPro" id="IPR006094">
    <property type="entry name" value="Oxid_FAD_bind_N"/>
</dbReference>
<dbReference type="Pfam" id="PF04030">
    <property type="entry name" value="ALO"/>
    <property type="match status" value="1"/>
</dbReference>
<dbReference type="Gene3D" id="1.10.45.10">
    <property type="entry name" value="Vanillyl-alcohol Oxidase, Chain A, domain 4"/>
    <property type="match status" value="1"/>
</dbReference>
<name>A0A848KTT4_9ACTN</name>
<dbReference type="InterPro" id="IPR016164">
    <property type="entry name" value="FAD-linked_Oxase-like_C"/>
</dbReference>
<evidence type="ECO:0000256" key="2">
    <source>
        <dbReference type="ARBA" id="ARBA00022827"/>
    </source>
</evidence>
<dbReference type="AlphaFoldDB" id="A0A848KTT4"/>
<dbReference type="InterPro" id="IPR016167">
    <property type="entry name" value="FAD-bd_PCMH_sub1"/>
</dbReference>
<evidence type="ECO:0000313" key="7">
    <source>
        <dbReference type="Proteomes" id="UP000550729"/>
    </source>
</evidence>
<dbReference type="PANTHER" id="PTHR43762:SF1">
    <property type="entry name" value="D-ARABINONO-1,4-LACTONE OXIDASE"/>
    <property type="match status" value="1"/>
</dbReference>
<reference evidence="6 7" key="1">
    <citation type="submission" date="2020-04" db="EMBL/GenBank/DDBJ databases">
        <title>Gordonia sp. nov. TBRC 11910.</title>
        <authorList>
            <person name="Suriyachadkun C."/>
        </authorList>
    </citation>
    <scope>NUCLEOTIDE SEQUENCE [LARGE SCALE GENOMIC DNA]</scope>
    <source>
        <strain evidence="6 7">TBRC 11910</strain>
    </source>
</reference>
<organism evidence="6 7">
    <name type="scientific">Gordonia asplenii</name>
    <dbReference type="NCBI Taxonomy" id="2725283"/>
    <lineage>
        <taxon>Bacteria</taxon>
        <taxon>Bacillati</taxon>
        <taxon>Actinomycetota</taxon>
        <taxon>Actinomycetes</taxon>
        <taxon>Mycobacteriales</taxon>
        <taxon>Gordoniaceae</taxon>
        <taxon>Gordonia</taxon>
    </lineage>
</organism>
<dbReference type="PROSITE" id="PS51387">
    <property type="entry name" value="FAD_PCMH"/>
    <property type="match status" value="1"/>
</dbReference>
<dbReference type="GO" id="GO:0003885">
    <property type="term" value="F:D-arabinono-1,4-lactone oxidase activity"/>
    <property type="evidence" value="ECO:0007669"/>
    <property type="project" value="InterPro"/>
</dbReference>
<keyword evidence="1" id="KW-0285">Flavoprotein</keyword>